<protein>
    <submittedName>
        <fullName evidence="2">Uncharacterized protein</fullName>
    </submittedName>
</protein>
<evidence type="ECO:0000256" key="1">
    <source>
        <dbReference type="SAM" id="MobiDB-lite"/>
    </source>
</evidence>
<accession>A0A7H9B3U0</accession>
<feature type="compositionally biased region" description="Polar residues" evidence="1">
    <location>
        <begin position="32"/>
        <end position="45"/>
    </location>
</feature>
<proteinExistence type="predicted"/>
<feature type="region of interest" description="Disordered" evidence="1">
    <location>
        <begin position="26"/>
        <end position="65"/>
    </location>
</feature>
<dbReference type="RefSeq" id="XP_037144801.1">
    <property type="nucleotide sequence ID" value="XM_037288906.1"/>
</dbReference>
<dbReference type="Proteomes" id="UP000509704">
    <property type="component" value="Chromosome 5"/>
</dbReference>
<sequence length="65" mass="7235">MALHNYIYLRHKDHDPSCHKLIARDHDPRPLISTSANQSQQSIPTEQMAAAKANQSAKAAAELDK</sequence>
<evidence type="ECO:0000313" key="3">
    <source>
        <dbReference type="Proteomes" id="UP000509704"/>
    </source>
</evidence>
<organism evidence="2 3">
    <name type="scientific">Zygotorulaspora mrakii</name>
    <name type="common">Zygosaccharomyces mrakii</name>
    <dbReference type="NCBI Taxonomy" id="42260"/>
    <lineage>
        <taxon>Eukaryota</taxon>
        <taxon>Fungi</taxon>
        <taxon>Dikarya</taxon>
        <taxon>Ascomycota</taxon>
        <taxon>Saccharomycotina</taxon>
        <taxon>Saccharomycetes</taxon>
        <taxon>Saccharomycetales</taxon>
        <taxon>Saccharomycetaceae</taxon>
        <taxon>Zygotorulaspora</taxon>
    </lineage>
</organism>
<dbReference type="AlphaFoldDB" id="A0A7H9B3U0"/>
<keyword evidence="3" id="KW-1185">Reference proteome</keyword>
<dbReference type="GeneID" id="59236816"/>
<dbReference type="KEGG" id="zmk:HG535_0E01580"/>
<gene>
    <name evidence="2" type="ORF">HG535_0E01580</name>
</gene>
<name>A0A7H9B3U0_ZYGMR</name>
<dbReference type="OrthoDB" id="4068933at2759"/>
<reference evidence="2 3" key="1">
    <citation type="submission" date="2020-07" db="EMBL/GenBank/DDBJ databases">
        <title>The yeast mating-type switching endonuclease HO is a domesticated member of an unorthodox homing genetic element family.</title>
        <authorList>
            <person name="Coughlan A.Y."/>
            <person name="Lombardi L."/>
            <person name="Braun-Galleani S."/>
            <person name="Martos A.R."/>
            <person name="Galeote V."/>
            <person name="Bigey F."/>
            <person name="Dequin S."/>
            <person name="Byrne K.P."/>
            <person name="Wolfe K.H."/>
        </authorList>
    </citation>
    <scope>NUCLEOTIDE SEQUENCE [LARGE SCALE GENOMIC DNA]</scope>
    <source>
        <strain evidence="2 3">NRRL Y-6702</strain>
    </source>
</reference>
<dbReference type="EMBL" id="CP058608">
    <property type="protein sequence ID" value="QLG73074.1"/>
    <property type="molecule type" value="Genomic_DNA"/>
</dbReference>
<feature type="compositionally biased region" description="Low complexity" evidence="1">
    <location>
        <begin position="49"/>
        <end position="65"/>
    </location>
</feature>
<evidence type="ECO:0000313" key="2">
    <source>
        <dbReference type="EMBL" id="QLG73074.1"/>
    </source>
</evidence>